<evidence type="ECO:0000313" key="1">
    <source>
        <dbReference type="EMBL" id="UJF36561.1"/>
    </source>
</evidence>
<dbReference type="RefSeq" id="WP_235123111.1">
    <property type="nucleotide sequence ID" value="NZ_CP090979.1"/>
</dbReference>
<gene>
    <name evidence="1" type="ORF">L0M14_30705</name>
</gene>
<reference evidence="1 2" key="1">
    <citation type="journal article" date="2024" name="Int. J. Syst. Evol. Microbiol.">
        <title>Paenibacillus hexagrammi sp. nov., a novel bacterium isolated from the gut content of Hexagrammos agrammus.</title>
        <authorList>
            <person name="Jung H.K."/>
            <person name="Kim D.G."/>
            <person name="Zin H."/>
            <person name="Park J."/>
            <person name="Jung H."/>
            <person name="Kim Y.O."/>
            <person name="Kong H.J."/>
            <person name="Kim J.W."/>
            <person name="Kim Y.S."/>
        </authorList>
    </citation>
    <scope>NUCLEOTIDE SEQUENCE [LARGE SCALE GENOMIC DNA]</scope>
    <source>
        <strain evidence="1 2">YPD9-1</strain>
    </source>
</reference>
<name>A0ABY3STU2_9BACL</name>
<evidence type="ECO:0000313" key="2">
    <source>
        <dbReference type="Proteomes" id="UP001649230"/>
    </source>
</evidence>
<dbReference type="Proteomes" id="UP001649230">
    <property type="component" value="Plasmid pYPD9-1"/>
</dbReference>
<accession>A0ABY3STU2</accession>
<geneLocation type="plasmid" evidence="1 2">
    <name>pYPD9-1</name>
</geneLocation>
<sequence length="77" mass="8893">MLTPSQILAFNRALGLLDSAILTHEQFIALHHDWNFDDYPSKVEESRNRAAQDREHKAVILGMIKAHNSFKKEKLVH</sequence>
<keyword evidence="2" id="KW-1185">Reference proteome</keyword>
<organism evidence="1 2">
    <name type="scientific">Paenibacillus hexagrammi</name>
    <dbReference type="NCBI Taxonomy" id="2908839"/>
    <lineage>
        <taxon>Bacteria</taxon>
        <taxon>Bacillati</taxon>
        <taxon>Bacillota</taxon>
        <taxon>Bacilli</taxon>
        <taxon>Bacillales</taxon>
        <taxon>Paenibacillaceae</taxon>
        <taxon>Paenibacillus</taxon>
    </lineage>
</organism>
<protein>
    <submittedName>
        <fullName evidence="1">Uncharacterized protein</fullName>
    </submittedName>
</protein>
<keyword evidence="1" id="KW-0614">Plasmid</keyword>
<dbReference type="EMBL" id="CP090979">
    <property type="protein sequence ID" value="UJF36561.1"/>
    <property type="molecule type" value="Genomic_DNA"/>
</dbReference>
<proteinExistence type="predicted"/>